<gene>
    <name evidence="3" type="ORF">Msi02_79860</name>
</gene>
<feature type="domain" description="Response regulatory" evidence="2">
    <location>
        <begin position="20"/>
        <end position="141"/>
    </location>
</feature>
<dbReference type="EMBL" id="BOOF01000068">
    <property type="protein sequence ID" value="GIH67169.1"/>
    <property type="molecule type" value="Genomic_DNA"/>
</dbReference>
<dbReference type="InterPro" id="IPR001789">
    <property type="entry name" value="Sig_transdc_resp-reg_receiver"/>
</dbReference>
<dbReference type="Proteomes" id="UP000660454">
    <property type="component" value="Unassembled WGS sequence"/>
</dbReference>
<dbReference type="PROSITE" id="PS50110">
    <property type="entry name" value="RESPONSE_REGULATORY"/>
    <property type="match status" value="1"/>
</dbReference>
<comment type="caution">
    <text evidence="3">The sequence shown here is derived from an EMBL/GenBank/DDBJ whole genome shotgun (WGS) entry which is preliminary data.</text>
</comment>
<name>A0ABQ4H0V6_9ACTN</name>
<evidence type="ECO:0000313" key="4">
    <source>
        <dbReference type="Proteomes" id="UP000660454"/>
    </source>
</evidence>
<sequence length="248" mass="27379">MRPSSREGEGRVGASVTCRRVVVVDDDDISRVGLAAILTATPGITVTAALDHDQAIGADAWLDADVALIDAADERRDDDQFPGVSVVQHIRSGGRPTTIIVMTGHFFDGAIRRRMREAGADLFYHRAELADAQALRATVLGLSGRPVPCPEDPEEEIRLGVSSVSRVNAAVRYAVERRLPELLAERANPRSRAWERLRREFNGHARLLAMTCDGRVPDREQELPSLPQISRFLRWATRVKVRFPGADD</sequence>
<evidence type="ECO:0000256" key="1">
    <source>
        <dbReference type="PROSITE-ProRule" id="PRU00169"/>
    </source>
</evidence>
<protein>
    <recommendedName>
        <fullName evidence="2">Response regulatory domain-containing protein</fullName>
    </recommendedName>
</protein>
<dbReference type="SUPFAM" id="SSF52172">
    <property type="entry name" value="CheY-like"/>
    <property type="match status" value="1"/>
</dbReference>
<keyword evidence="1" id="KW-0597">Phosphoprotein</keyword>
<feature type="modified residue" description="4-aspartylphosphate" evidence="1">
    <location>
        <position position="70"/>
    </location>
</feature>
<organism evidence="3 4">
    <name type="scientific">Microbispora siamensis</name>
    <dbReference type="NCBI Taxonomy" id="564413"/>
    <lineage>
        <taxon>Bacteria</taxon>
        <taxon>Bacillati</taxon>
        <taxon>Actinomycetota</taxon>
        <taxon>Actinomycetes</taxon>
        <taxon>Streptosporangiales</taxon>
        <taxon>Streptosporangiaceae</taxon>
        <taxon>Microbispora</taxon>
    </lineage>
</organism>
<proteinExistence type="predicted"/>
<reference evidence="3 4" key="1">
    <citation type="submission" date="2021-01" db="EMBL/GenBank/DDBJ databases">
        <title>Whole genome shotgun sequence of Microbispora siamensis NBRC 104113.</title>
        <authorList>
            <person name="Komaki H."/>
            <person name="Tamura T."/>
        </authorList>
    </citation>
    <scope>NUCLEOTIDE SEQUENCE [LARGE SCALE GENOMIC DNA]</scope>
    <source>
        <strain evidence="3 4">NBRC 104113</strain>
    </source>
</reference>
<accession>A0ABQ4H0V6</accession>
<evidence type="ECO:0000313" key="3">
    <source>
        <dbReference type="EMBL" id="GIH67169.1"/>
    </source>
</evidence>
<keyword evidence="4" id="KW-1185">Reference proteome</keyword>
<dbReference type="Gene3D" id="3.40.50.2300">
    <property type="match status" value="1"/>
</dbReference>
<evidence type="ECO:0000259" key="2">
    <source>
        <dbReference type="PROSITE" id="PS50110"/>
    </source>
</evidence>
<dbReference type="InterPro" id="IPR011006">
    <property type="entry name" value="CheY-like_superfamily"/>
</dbReference>